<evidence type="ECO:0000256" key="7">
    <source>
        <dbReference type="ARBA" id="ARBA00023136"/>
    </source>
</evidence>
<evidence type="ECO:0000256" key="3">
    <source>
        <dbReference type="ARBA" id="ARBA00022448"/>
    </source>
</evidence>
<comment type="subcellular location">
    <subcellularLocation>
        <location evidence="1">Cell membrane</location>
        <topology evidence="1">Multi-pass membrane protein</topology>
    </subcellularLocation>
</comment>
<feature type="transmembrane region" description="Helical" evidence="8">
    <location>
        <begin position="152"/>
        <end position="171"/>
    </location>
</feature>
<evidence type="ECO:0000313" key="10">
    <source>
        <dbReference type="Proteomes" id="UP000600449"/>
    </source>
</evidence>
<evidence type="ECO:0000313" key="9">
    <source>
        <dbReference type="EMBL" id="GGK22986.1"/>
    </source>
</evidence>
<dbReference type="PANTHER" id="PTHR21716:SF53">
    <property type="entry name" value="PERMEASE PERM-RELATED"/>
    <property type="match status" value="1"/>
</dbReference>
<gene>
    <name evidence="9" type="ORF">GCM10011322_07180</name>
</gene>
<keyword evidence="3" id="KW-0813">Transport</keyword>
<dbReference type="Pfam" id="PF01594">
    <property type="entry name" value="AI-2E_transport"/>
    <property type="match status" value="1"/>
</dbReference>
<name>A0A917Q4Q3_9HYPH</name>
<comment type="caution">
    <text evidence="9">The sequence shown here is derived from an EMBL/GenBank/DDBJ whole genome shotgun (WGS) entry which is preliminary data.</text>
</comment>
<dbReference type="AlphaFoldDB" id="A0A917Q4Q3"/>
<keyword evidence="5 8" id="KW-0812">Transmembrane</keyword>
<accession>A0A917Q4Q3</accession>
<feature type="transmembrane region" description="Helical" evidence="8">
    <location>
        <begin position="12"/>
        <end position="41"/>
    </location>
</feature>
<keyword evidence="6 8" id="KW-1133">Transmembrane helix</keyword>
<dbReference type="EMBL" id="BMMF01000002">
    <property type="protein sequence ID" value="GGK22986.1"/>
    <property type="molecule type" value="Genomic_DNA"/>
</dbReference>
<evidence type="ECO:0000256" key="5">
    <source>
        <dbReference type="ARBA" id="ARBA00022692"/>
    </source>
</evidence>
<reference evidence="9 10" key="1">
    <citation type="journal article" date="2014" name="Int. J. Syst. Evol. Microbiol.">
        <title>Complete genome sequence of Corynebacterium casei LMG S-19264T (=DSM 44701T), isolated from a smear-ripened cheese.</title>
        <authorList>
            <consortium name="US DOE Joint Genome Institute (JGI-PGF)"/>
            <person name="Walter F."/>
            <person name="Albersmeier A."/>
            <person name="Kalinowski J."/>
            <person name="Ruckert C."/>
        </authorList>
    </citation>
    <scope>NUCLEOTIDE SEQUENCE [LARGE SCALE GENOMIC DNA]</scope>
    <source>
        <strain evidence="9 10">CGMCC 1.9161</strain>
    </source>
</reference>
<feature type="transmembrane region" description="Helical" evidence="8">
    <location>
        <begin position="306"/>
        <end position="336"/>
    </location>
</feature>
<comment type="similarity">
    <text evidence="2">Belongs to the autoinducer-2 exporter (AI-2E) (TC 2.A.86) family.</text>
</comment>
<dbReference type="InterPro" id="IPR002549">
    <property type="entry name" value="AI-2E-like"/>
</dbReference>
<protein>
    <submittedName>
        <fullName evidence="9">AI-2E family transporter</fullName>
    </submittedName>
</protein>
<feature type="transmembrane region" description="Helical" evidence="8">
    <location>
        <begin position="213"/>
        <end position="239"/>
    </location>
</feature>
<feature type="transmembrane region" description="Helical" evidence="8">
    <location>
        <begin position="53"/>
        <end position="82"/>
    </location>
</feature>
<evidence type="ECO:0000256" key="8">
    <source>
        <dbReference type="SAM" id="Phobius"/>
    </source>
</evidence>
<keyword evidence="7 8" id="KW-0472">Membrane</keyword>
<organism evidence="9 10">
    <name type="scientific">Salinarimonas ramus</name>
    <dbReference type="NCBI Taxonomy" id="690164"/>
    <lineage>
        <taxon>Bacteria</taxon>
        <taxon>Pseudomonadati</taxon>
        <taxon>Pseudomonadota</taxon>
        <taxon>Alphaproteobacteria</taxon>
        <taxon>Hyphomicrobiales</taxon>
        <taxon>Salinarimonadaceae</taxon>
        <taxon>Salinarimonas</taxon>
    </lineage>
</organism>
<keyword evidence="10" id="KW-1185">Reference proteome</keyword>
<dbReference type="PANTHER" id="PTHR21716">
    <property type="entry name" value="TRANSMEMBRANE PROTEIN"/>
    <property type="match status" value="1"/>
</dbReference>
<keyword evidence="4" id="KW-1003">Cell membrane</keyword>
<evidence type="ECO:0000256" key="6">
    <source>
        <dbReference type="ARBA" id="ARBA00022989"/>
    </source>
</evidence>
<evidence type="ECO:0000256" key="4">
    <source>
        <dbReference type="ARBA" id="ARBA00022475"/>
    </source>
</evidence>
<dbReference type="GO" id="GO:0055085">
    <property type="term" value="P:transmembrane transport"/>
    <property type="evidence" value="ECO:0007669"/>
    <property type="project" value="TreeGrafter"/>
</dbReference>
<dbReference type="GO" id="GO:0005886">
    <property type="term" value="C:plasma membrane"/>
    <property type="evidence" value="ECO:0007669"/>
    <property type="project" value="UniProtKB-SubCell"/>
</dbReference>
<feature type="transmembrane region" description="Helical" evidence="8">
    <location>
        <begin position="270"/>
        <end position="286"/>
    </location>
</feature>
<feature type="transmembrane region" description="Helical" evidence="8">
    <location>
        <begin position="245"/>
        <end position="263"/>
    </location>
</feature>
<dbReference type="Proteomes" id="UP000600449">
    <property type="component" value="Unassembled WGS sequence"/>
</dbReference>
<sequence>MTIQKQAGFWFAALLATAFFLWLFSGILLPFVAALALAYLLDPVADRLEKLGLGRLGATLVILLAFVLVLVLVLVLILPLVVRELTAFLELMPEYVARLQSLLVERGAPLLDYLGIEVAGPELQRNIGDIVSQGAGYLGTVLGTLLASGQTVLSVFSLLVLTPIIAFYLLVDWDRMVATVDGWLPLRNRDTVRRLAREIDDVLSRFIRGQATLCLILGGFYALALTVIGLNFGALIGLLAGLLSVIPYVGSITGLLLSVGVAIVQFWPDWPWVLAALAIFLFGQFVEGNFLSPKLLGGAVGIHPVWLMFALFAFGSLFGFVGLLLAVPLAAMVGVLTRFALARYLQSPFYDPAIGRLQKRDAAPARTPEDRDA</sequence>
<proteinExistence type="inferred from homology"/>
<evidence type="ECO:0000256" key="1">
    <source>
        <dbReference type="ARBA" id="ARBA00004651"/>
    </source>
</evidence>
<dbReference type="RefSeq" id="WP_188909665.1">
    <property type="nucleotide sequence ID" value="NZ_BMMF01000002.1"/>
</dbReference>
<evidence type="ECO:0000256" key="2">
    <source>
        <dbReference type="ARBA" id="ARBA00009773"/>
    </source>
</evidence>